<gene>
    <name evidence="1" type="ORF">BBK36DRAFT_1168317</name>
</gene>
<evidence type="ECO:0000313" key="1">
    <source>
        <dbReference type="EMBL" id="PTB66791.1"/>
    </source>
</evidence>
<dbReference type="Proteomes" id="UP000241546">
    <property type="component" value="Unassembled WGS sequence"/>
</dbReference>
<proteinExistence type="predicted"/>
<accession>A0A2T4BC28</accession>
<sequence>MPSQVHLPAWTAVRNASVFASLSVHASPSHSKKKSCIHVIFLPREDESTQSEDDDGVGDSLIAWTFPNTLSQPTKDLILRAVNKAHLLRTNILVLQCLLSDLRSRNAALSEHTYRRKWRNPWPSKVQDAYDTYKKDDHLWRDLRNRFEKHCSTYRNVRPVSRLLIERLCITLDLGDAAVRTSRGRLQFLDKYLCAFAKYRQVGTHIHEGSKALRSAEHAMTEMTLMLNLLSVP</sequence>
<protein>
    <submittedName>
        <fullName evidence="1">Uncharacterized protein</fullName>
    </submittedName>
</protein>
<dbReference type="RefSeq" id="XP_024750111.1">
    <property type="nucleotide sequence ID" value="XM_024895164.1"/>
</dbReference>
<keyword evidence="2" id="KW-1185">Reference proteome</keyword>
<dbReference type="GeneID" id="36603282"/>
<dbReference type="OrthoDB" id="4899936at2759"/>
<dbReference type="AlphaFoldDB" id="A0A2T4BC28"/>
<reference evidence="2" key="1">
    <citation type="submission" date="2016-07" db="EMBL/GenBank/DDBJ databases">
        <title>Multiple horizontal gene transfer events from other fungi enriched the ability of initially mycotrophic Trichoderma (Ascomycota) to feed on dead plant biomass.</title>
        <authorList>
            <consortium name="DOE Joint Genome Institute"/>
            <person name="Atanasova L."/>
            <person name="Chenthamara K."/>
            <person name="Zhang J."/>
            <person name="Grujic M."/>
            <person name="Henrissat B."/>
            <person name="Kuo A."/>
            <person name="Aerts A."/>
            <person name="Salamov A."/>
            <person name="Lipzen A."/>
            <person name="Labutti K."/>
            <person name="Barry K."/>
            <person name="Miao Y."/>
            <person name="Rahimi M.J."/>
            <person name="Shen Q."/>
            <person name="Grigoriev I.V."/>
            <person name="Kubicek C.P."/>
            <person name="Druzhinina I.S."/>
        </authorList>
    </citation>
    <scope>NUCLEOTIDE SEQUENCE [LARGE SCALE GENOMIC DNA]</scope>
    <source>
        <strain evidence="2">TUCIM 6016</strain>
    </source>
</reference>
<evidence type="ECO:0000313" key="2">
    <source>
        <dbReference type="Proteomes" id="UP000241546"/>
    </source>
</evidence>
<name>A0A2T4BC28_9HYPO</name>
<organism evidence="1 2">
    <name type="scientific">Trichoderma citrinoviride</name>
    <dbReference type="NCBI Taxonomy" id="58853"/>
    <lineage>
        <taxon>Eukaryota</taxon>
        <taxon>Fungi</taxon>
        <taxon>Dikarya</taxon>
        <taxon>Ascomycota</taxon>
        <taxon>Pezizomycotina</taxon>
        <taxon>Sordariomycetes</taxon>
        <taxon>Hypocreomycetidae</taxon>
        <taxon>Hypocreales</taxon>
        <taxon>Hypocreaceae</taxon>
        <taxon>Trichoderma</taxon>
    </lineage>
</organism>
<dbReference type="EMBL" id="KZ680212">
    <property type="protein sequence ID" value="PTB66791.1"/>
    <property type="molecule type" value="Genomic_DNA"/>
</dbReference>